<dbReference type="Proteomes" id="UP000756530">
    <property type="component" value="Unassembled WGS sequence"/>
</dbReference>
<proteinExistence type="predicted"/>
<evidence type="ECO:0000313" key="6">
    <source>
        <dbReference type="Proteomes" id="UP000756530"/>
    </source>
</evidence>
<dbReference type="InterPro" id="IPR050903">
    <property type="entry name" value="Bact_Chemotaxis_MeTrfase"/>
</dbReference>
<dbReference type="Pfam" id="PF13596">
    <property type="entry name" value="PAS_10"/>
    <property type="match status" value="1"/>
</dbReference>
<name>A0ABS6T1U9_9RHOB</name>
<dbReference type="Pfam" id="PF01739">
    <property type="entry name" value="CheR"/>
    <property type="match status" value="1"/>
</dbReference>
<keyword evidence="1" id="KW-0378">Hydrolase</keyword>
<keyword evidence="5" id="KW-0418">Kinase</keyword>
<keyword evidence="6" id="KW-1185">Reference proteome</keyword>
<feature type="active site" evidence="1">
    <location>
        <position position="34"/>
    </location>
</feature>
<protein>
    <submittedName>
        <fullName evidence="5">Histidine kinase</fullName>
    </submittedName>
</protein>
<comment type="caution">
    <text evidence="5">The sequence shown here is derived from an EMBL/GenBank/DDBJ whole genome shotgun (WGS) entry which is preliminary data.</text>
</comment>
<feature type="active site" evidence="1">
    <location>
        <position position="7"/>
    </location>
</feature>
<sequence>MVAIGASAGGLEPLEAFFAKAPTDKGWCYVVIQHLSPDYRSMMDELLARRTDLVIRHIDDGVEIAPDTIFLNRPNTKTVLEDGMFRTETFDPGGSSLHLPIDSLFGSLAQRPGEQTAAVILSGSGSDGASGAQLLHSAGGAVLVQTPAQAEFPSMPRSVLATGAVDHIVDVKDMALVIAKIFETGHRNVDLGRVADLGINRSILSILEQQHHLDFTPYKEINVQRRITRRQHLRGLTTGEEYLDLLRREPAAVDELFQDLLIGVTKFYREPDSIEILRQQVFDRLARDDEETGPIRVWVAGCASGEEAYTLAMEINEAMENAGSLRGFRIMATDVHRHSVDIASRGYYSADAVRAVPAEKREKYFVPDGDGFSIVPALRKKIIFSVHDVLTDPPFLDLDLVSCQNLLIYLRGEAQARVISMFLFGLKKDGTILLGPSETLGRYEDEFKVINSRWRLFRKASSRRIFDRSMLPERIGNRVQRPLPDFAAAREEKSVPPALREFAEMRGREALVRAYDALLKSYAPSSILVNSNSEVLSWFGTASTFIDTRNHMAEWTVEDIVHSDLHFVINLALEKLRSGGIEAFSRQVDVDLGKGKIQGCTLTFEPLDQVHKPQLLLVRIRLAGSGEEARAAEPRSAEGVGAEDVSLMSRRIHELERDLKLTEETLQHVTERLEASGEELQASNEELQASNEELQASNEELQSSNEELHAVNEELVTVSSEHEQKIELLSALNRETEHLFKGLRLGIVFVDQDSRMKRFSDLVAQRFQLEAHDVNRKLDVVGPRLDFVDLPKFARDSLENGVAASTEGVHNHTRLRVEAMPVVETAANGAASGVFLIFHELGEA</sequence>
<evidence type="ECO:0000256" key="1">
    <source>
        <dbReference type="PROSITE-ProRule" id="PRU00050"/>
    </source>
</evidence>
<dbReference type="Pfam" id="PF03705">
    <property type="entry name" value="CheR_N"/>
    <property type="match status" value="1"/>
</dbReference>
<feature type="domain" description="CheB-type methylesterase" evidence="3">
    <location>
        <begin position="1"/>
        <end position="185"/>
    </location>
</feature>
<feature type="region of interest" description="Disordered" evidence="2">
    <location>
        <begin position="678"/>
        <end position="705"/>
    </location>
</feature>
<dbReference type="InterPro" id="IPR022641">
    <property type="entry name" value="CheR_N"/>
</dbReference>
<dbReference type="InterPro" id="IPR000780">
    <property type="entry name" value="CheR_MeTrfase"/>
</dbReference>
<dbReference type="EMBL" id="JAHUZE010000002">
    <property type="protein sequence ID" value="MBV7378960.1"/>
    <property type="molecule type" value="Genomic_DNA"/>
</dbReference>
<dbReference type="InterPro" id="IPR000673">
    <property type="entry name" value="Sig_transdc_resp-reg_Me-estase"/>
</dbReference>
<evidence type="ECO:0000259" key="4">
    <source>
        <dbReference type="PROSITE" id="PS50123"/>
    </source>
</evidence>
<dbReference type="Pfam" id="PF01339">
    <property type="entry name" value="CheB_methylest"/>
    <property type="match status" value="1"/>
</dbReference>
<dbReference type="GO" id="GO:0016301">
    <property type="term" value="F:kinase activity"/>
    <property type="evidence" value="ECO:0007669"/>
    <property type="project" value="UniProtKB-KW"/>
</dbReference>
<keyword evidence="1" id="KW-0145">Chemotaxis</keyword>
<reference evidence="5 6" key="1">
    <citation type="submission" date="2021-05" db="EMBL/GenBank/DDBJ databases">
        <title>Culturable bacteria isolated from Daya Bay.</title>
        <authorList>
            <person name="Zheng W."/>
            <person name="Yu S."/>
            <person name="Huang Y."/>
        </authorList>
    </citation>
    <scope>NUCLEOTIDE SEQUENCE [LARGE SCALE GENOMIC DNA]</scope>
    <source>
        <strain evidence="5 6">DP4N28-5</strain>
    </source>
</reference>
<dbReference type="PROSITE" id="PS50123">
    <property type="entry name" value="CHER"/>
    <property type="match status" value="1"/>
</dbReference>
<evidence type="ECO:0000313" key="5">
    <source>
        <dbReference type="EMBL" id="MBV7378960.1"/>
    </source>
</evidence>
<organism evidence="5 6">
    <name type="scientific">Maritimibacter dapengensis</name>
    <dbReference type="NCBI Taxonomy" id="2836868"/>
    <lineage>
        <taxon>Bacteria</taxon>
        <taxon>Pseudomonadati</taxon>
        <taxon>Pseudomonadota</taxon>
        <taxon>Alphaproteobacteria</taxon>
        <taxon>Rhodobacterales</taxon>
        <taxon>Roseobacteraceae</taxon>
        <taxon>Maritimibacter</taxon>
    </lineage>
</organism>
<gene>
    <name evidence="5" type="ORF">KJP28_08475</name>
</gene>
<evidence type="ECO:0000256" key="2">
    <source>
        <dbReference type="SAM" id="MobiDB-lite"/>
    </source>
</evidence>
<feature type="compositionally biased region" description="Polar residues" evidence="2">
    <location>
        <begin position="681"/>
        <end position="696"/>
    </location>
</feature>
<feature type="domain" description="CheR-type methyltransferase" evidence="4">
    <location>
        <begin position="203"/>
        <end position="460"/>
    </location>
</feature>
<keyword evidence="5" id="KW-0808">Transferase</keyword>
<dbReference type="InterPro" id="IPR022642">
    <property type="entry name" value="CheR_C"/>
</dbReference>
<accession>A0ABS6T1U9</accession>
<dbReference type="PANTHER" id="PTHR24422">
    <property type="entry name" value="CHEMOTAXIS PROTEIN METHYLTRANSFERASE"/>
    <property type="match status" value="1"/>
</dbReference>
<evidence type="ECO:0000259" key="3">
    <source>
        <dbReference type="PROSITE" id="PS50122"/>
    </source>
</evidence>
<dbReference type="PROSITE" id="PS50122">
    <property type="entry name" value="CHEB"/>
    <property type="match status" value="1"/>
</dbReference>
<dbReference type="SMART" id="SM00138">
    <property type="entry name" value="MeTrc"/>
    <property type="match status" value="1"/>
</dbReference>
<feature type="active site" evidence="1">
    <location>
        <position position="127"/>
    </location>
</feature>
<dbReference type="CDD" id="cd16434">
    <property type="entry name" value="CheB-CheR_fusion"/>
    <property type="match status" value="1"/>
</dbReference>
<dbReference type="PANTHER" id="PTHR24422:SF10">
    <property type="entry name" value="CHEMOTAXIS PROTEIN METHYLTRANSFERASE 2"/>
    <property type="match status" value="1"/>
</dbReference>